<name>A0A1W2BBD9_9FIRM</name>
<evidence type="ECO:0000259" key="1">
    <source>
        <dbReference type="SMART" id="SM01043"/>
    </source>
</evidence>
<dbReference type="InterPro" id="IPR019734">
    <property type="entry name" value="TPR_rpt"/>
</dbReference>
<dbReference type="InterPro" id="IPR059106">
    <property type="entry name" value="WHD_MalT"/>
</dbReference>
<protein>
    <submittedName>
        <fullName evidence="2">Transcriptional regulator</fullName>
    </submittedName>
</protein>
<dbReference type="InterPro" id="IPR027417">
    <property type="entry name" value="P-loop_NTPase"/>
</dbReference>
<dbReference type="Proteomes" id="UP000192738">
    <property type="component" value="Unassembled WGS sequence"/>
</dbReference>
<dbReference type="Gene3D" id="1.25.40.10">
    <property type="entry name" value="Tetratricopeptide repeat domain"/>
    <property type="match status" value="3"/>
</dbReference>
<dbReference type="PANTHER" id="PTHR35807">
    <property type="entry name" value="TRANSCRIPTIONAL REGULATOR REDD-RELATED"/>
    <property type="match status" value="1"/>
</dbReference>
<reference evidence="2 3" key="1">
    <citation type="submission" date="2017-04" db="EMBL/GenBank/DDBJ databases">
        <authorList>
            <person name="Afonso C.L."/>
            <person name="Miller P.J."/>
            <person name="Scott M.A."/>
            <person name="Spackman E."/>
            <person name="Goraichik I."/>
            <person name="Dimitrov K.M."/>
            <person name="Suarez D.L."/>
            <person name="Swayne D.E."/>
        </authorList>
    </citation>
    <scope>NUCLEOTIDE SEQUENCE [LARGE SCALE GENOMIC DNA]</scope>
    <source>
        <strain evidence="2 3">DSM 5090</strain>
    </source>
</reference>
<dbReference type="Gene3D" id="1.10.10.10">
    <property type="entry name" value="Winged helix-like DNA-binding domain superfamily/Winged helix DNA-binding domain"/>
    <property type="match status" value="1"/>
</dbReference>
<feature type="domain" description="Bacterial transcriptional activator" evidence="1">
    <location>
        <begin position="928"/>
        <end position="1071"/>
    </location>
</feature>
<keyword evidence="3" id="KW-1185">Reference proteome</keyword>
<dbReference type="AlphaFoldDB" id="A0A1W2BBD9"/>
<proteinExistence type="predicted"/>
<dbReference type="PANTHER" id="PTHR35807:SF2">
    <property type="entry name" value="TRANSCRIPTIONAL ACTIVATOR DOMAIN"/>
    <property type="match status" value="1"/>
</dbReference>
<organism evidence="2 3">
    <name type="scientific">Sporomusa malonica</name>
    <dbReference type="NCBI Taxonomy" id="112901"/>
    <lineage>
        <taxon>Bacteria</taxon>
        <taxon>Bacillati</taxon>
        <taxon>Bacillota</taxon>
        <taxon>Negativicutes</taxon>
        <taxon>Selenomonadales</taxon>
        <taxon>Sporomusaceae</taxon>
        <taxon>Sporomusa</taxon>
    </lineage>
</organism>
<dbReference type="InterPro" id="IPR051677">
    <property type="entry name" value="AfsR-DnrI-RedD_regulator"/>
</dbReference>
<dbReference type="STRING" id="112901.SAMN04488500_10730"/>
<dbReference type="Pfam" id="PF03704">
    <property type="entry name" value="BTAD"/>
    <property type="match status" value="1"/>
</dbReference>
<dbReference type="EMBL" id="FWXI01000007">
    <property type="protein sequence ID" value="SMC70090.1"/>
    <property type="molecule type" value="Genomic_DNA"/>
</dbReference>
<dbReference type="InterPro" id="IPR005158">
    <property type="entry name" value="BTAD"/>
</dbReference>
<dbReference type="SUPFAM" id="SSF52540">
    <property type="entry name" value="P-loop containing nucleoside triphosphate hydrolases"/>
    <property type="match status" value="1"/>
</dbReference>
<accession>A0A1W2BBD9</accession>
<evidence type="ECO:0000313" key="2">
    <source>
        <dbReference type="EMBL" id="SMC70090.1"/>
    </source>
</evidence>
<evidence type="ECO:0000313" key="3">
    <source>
        <dbReference type="Proteomes" id="UP000192738"/>
    </source>
</evidence>
<dbReference type="SMART" id="SM00028">
    <property type="entry name" value="TPR"/>
    <property type="match status" value="3"/>
</dbReference>
<gene>
    <name evidence="2" type="ORF">SAMN04488500_10730</name>
</gene>
<dbReference type="InterPro" id="IPR011990">
    <property type="entry name" value="TPR-like_helical_dom_sf"/>
</dbReference>
<dbReference type="SMART" id="SM01043">
    <property type="entry name" value="BTAD"/>
    <property type="match status" value="1"/>
</dbReference>
<dbReference type="InterPro" id="IPR036388">
    <property type="entry name" value="WH-like_DNA-bd_sf"/>
</dbReference>
<dbReference type="SUPFAM" id="SSF48452">
    <property type="entry name" value="TPR-like"/>
    <property type="match status" value="3"/>
</dbReference>
<sequence>MRSIVLLKSKLTMPRLDNGLVQRELLTEIIRELDAYPVTVITAGAGYGKTTAVVQALQNYFLPCGWYTAGPEDDNVYNFSLYLAGALEASVPGLAAWYREQVEKQDKFDWKMAFSLLLTGLEELSGGGARPGVVVVDDWHLVQDDPEIQQFFDRFLARRPQEIRVVLLTRLQVSLKEVQRLMITGCLLSLGTRQLSFDREEIRRCLEETAAGEGAYTAEDVERVYSFTEGWAMAVKMMGNYRQLPVSRLMDPFGDGEEWEDGRLDALFQYLARDILAGQSQDMKEFLLRSALLDLFNSRLCRDIFGDAAAGRHIDAARRQGLFVVETSLGFYRYHHLFQEFLRREAEKYLENISELQRRAGSYYRKQGDNEAALRQFVQAGCWEEARQCLGSLALELIYSGRSRLLARYLEYLPLDWRESPDILLALGEEERYSNNYQQALLLYKRTAQLCRKEDNAAGVSRAYRHMAEVYLDTIQPLEAQLLLRRSYKVLPASMKKDKAELLELMTENLVNQGRTRQAQRYLRLASRVYYPFALQDRNNLRARILVRTGQPHRALQLLRGKDNVRQSAERISYSFRESLLIISLCHVYLGQREPALVAAREAVAAGEKLRSPFVIMMGYVRMGHGLLGAGEEERQAAWDAYEKATLLSRELNIVRLQGEILQGKGLWHALRGNWPVALECGQECISIAERFRDWWFAAVAWHSLGMSAVLCNCYQEAEGYLQRAGQLFARCGDDLGRTASAWWDCWRLLQQENDGQFRQAYYEYSRLCRENQAYFLNDQPSLLGNIGGFSVLGLEEQAKRLKLDGAPAELIAGRTPLFAEGLKIQTLGSFRVWRNECEITGSQWRRESSRQLLRLLLSHRQCGLHKEIAMVQMWPEDDFASANTRFKVALSNLLNVLDPGRGPRTPSRFIIRKGSTYWLNEAVNIELDAPRFEQLVGEAVILLKGKNPTAETLLREAVALYQGDYLEEAADESSFAERERLRKLYFRALEYLSRLCIRKGNYDEGLHWAEAMLSRDNCWERAYQLQLLCYHHLQNQVMLVRTYQRCCSVFAQELGIRPSSGTRELYERLTES</sequence>
<dbReference type="Pfam" id="PF25873">
    <property type="entry name" value="WHD_MalT"/>
    <property type="match status" value="1"/>
</dbReference>